<accession>A0A1H2VKB8</accession>
<sequence>MGIYSKQSPSARLLKVLEREQDTLTAGALDDIADALADKEEALQDFYAARDGRSEVELRNLRIKFEQNQQLYRAVQAGFQAANERLMGFLNPDLHLKTYNRSGSMGCFNRGLTDRKF</sequence>
<dbReference type="EMBL" id="FNOI01000002">
    <property type="protein sequence ID" value="SDW68329.1"/>
    <property type="molecule type" value="Genomic_DNA"/>
</dbReference>
<dbReference type="AlphaFoldDB" id="A0A1H2VKB8"/>
<organism evidence="1 2">
    <name type="scientific">Litoreibacter albidus</name>
    <dbReference type="NCBI Taxonomy" id="670155"/>
    <lineage>
        <taxon>Bacteria</taxon>
        <taxon>Pseudomonadati</taxon>
        <taxon>Pseudomonadota</taxon>
        <taxon>Alphaproteobacteria</taxon>
        <taxon>Rhodobacterales</taxon>
        <taxon>Roseobacteraceae</taxon>
        <taxon>Litoreibacter</taxon>
    </lineage>
</organism>
<keyword evidence="2" id="KW-1185">Reference proteome</keyword>
<dbReference type="RefSeq" id="WP_089946279.1">
    <property type="nucleotide sequence ID" value="NZ_FNOI01000002.1"/>
</dbReference>
<reference evidence="2" key="1">
    <citation type="submission" date="2016-10" db="EMBL/GenBank/DDBJ databases">
        <authorList>
            <person name="Varghese N."/>
            <person name="Submissions S."/>
        </authorList>
    </citation>
    <scope>NUCLEOTIDE SEQUENCE [LARGE SCALE GENOMIC DNA]</scope>
    <source>
        <strain evidence="2">DSM 26922</strain>
    </source>
</reference>
<evidence type="ECO:0000313" key="1">
    <source>
        <dbReference type="EMBL" id="SDW68329.1"/>
    </source>
</evidence>
<gene>
    <name evidence="1" type="ORF">SAMN04488001_1540</name>
</gene>
<dbReference type="Proteomes" id="UP000199441">
    <property type="component" value="Unassembled WGS sequence"/>
</dbReference>
<proteinExistence type="predicted"/>
<name>A0A1H2VKB8_9RHOB</name>
<evidence type="ECO:0008006" key="3">
    <source>
        <dbReference type="Google" id="ProtNLM"/>
    </source>
</evidence>
<evidence type="ECO:0000313" key="2">
    <source>
        <dbReference type="Proteomes" id="UP000199441"/>
    </source>
</evidence>
<dbReference type="STRING" id="670155.SAMN04488001_1540"/>
<protein>
    <recommendedName>
        <fullName evidence="3">FlgN protein</fullName>
    </recommendedName>
</protein>